<sequence length="316" mass="35491">MAARASTAGYSGEKEYHEYLELTENEKHWISEQISGWTRKEWSDWFLTLSPDDQEWWERAAASHPKLFEQPAALDPGLALDSVGVEEERPAEAKEEQEAKEEVFGELPLVASVSGAEEAAVDDIYKAGPGTDEWAVEAYYRKQMAKAMRAGPSEPEPASMPWPSMVSLPEAAVLYATEAGAQAEVQPKATEEQKMFERYNINPPPPAPASVPKVNAPPAVPEESAKRRRLEPAPPTGSTDLSAAEQRYEDSRRRTKLQSGWLCRAVALCAAWRHKDFDRLEHLAKTFRTADPTFRSRLDDHMGYMARHGQDPQYNY</sequence>
<evidence type="ECO:0000313" key="2">
    <source>
        <dbReference type="EMBL" id="OLP96223.1"/>
    </source>
</evidence>
<evidence type="ECO:0000256" key="1">
    <source>
        <dbReference type="SAM" id="MobiDB-lite"/>
    </source>
</evidence>
<protein>
    <submittedName>
        <fullName evidence="2">Uncharacterized protein</fullName>
    </submittedName>
</protein>
<dbReference type="Proteomes" id="UP000186817">
    <property type="component" value="Unassembled WGS sequence"/>
</dbReference>
<feature type="region of interest" description="Disordered" evidence="1">
    <location>
        <begin position="198"/>
        <end position="251"/>
    </location>
</feature>
<accession>A0A1Q9DM46</accession>
<comment type="caution">
    <text evidence="2">The sequence shown here is derived from an EMBL/GenBank/DDBJ whole genome shotgun (WGS) entry which is preliminary data.</text>
</comment>
<keyword evidence="3" id="KW-1185">Reference proteome</keyword>
<dbReference type="EMBL" id="LSRX01000475">
    <property type="protein sequence ID" value="OLP96223.1"/>
    <property type="molecule type" value="Genomic_DNA"/>
</dbReference>
<proteinExistence type="predicted"/>
<dbReference type="AlphaFoldDB" id="A0A1Q9DM46"/>
<reference evidence="2 3" key="1">
    <citation type="submission" date="2016-02" db="EMBL/GenBank/DDBJ databases">
        <title>Genome analysis of coral dinoflagellate symbionts highlights evolutionary adaptations to a symbiotic lifestyle.</title>
        <authorList>
            <person name="Aranda M."/>
            <person name="Li Y."/>
            <person name="Liew Y.J."/>
            <person name="Baumgarten S."/>
            <person name="Simakov O."/>
            <person name="Wilson M."/>
            <person name="Piel J."/>
            <person name="Ashoor H."/>
            <person name="Bougouffa S."/>
            <person name="Bajic V.B."/>
            <person name="Ryu T."/>
            <person name="Ravasi T."/>
            <person name="Bayer T."/>
            <person name="Micklem G."/>
            <person name="Kim H."/>
            <person name="Bhak J."/>
            <person name="Lajeunesse T.C."/>
            <person name="Voolstra C.R."/>
        </authorList>
    </citation>
    <scope>NUCLEOTIDE SEQUENCE [LARGE SCALE GENOMIC DNA]</scope>
    <source>
        <strain evidence="2 3">CCMP2467</strain>
    </source>
</reference>
<dbReference type="OrthoDB" id="424681at2759"/>
<evidence type="ECO:0000313" key="3">
    <source>
        <dbReference type="Proteomes" id="UP000186817"/>
    </source>
</evidence>
<name>A0A1Q9DM46_SYMMI</name>
<organism evidence="2 3">
    <name type="scientific">Symbiodinium microadriaticum</name>
    <name type="common">Dinoflagellate</name>
    <name type="synonym">Zooxanthella microadriatica</name>
    <dbReference type="NCBI Taxonomy" id="2951"/>
    <lineage>
        <taxon>Eukaryota</taxon>
        <taxon>Sar</taxon>
        <taxon>Alveolata</taxon>
        <taxon>Dinophyceae</taxon>
        <taxon>Suessiales</taxon>
        <taxon>Symbiodiniaceae</taxon>
        <taxon>Symbiodinium</taxon>
    </lineage>
</organism>
<gene>
    <name evidence="2" type="ORF">AK812_SmicGene21555</name>
</gene>